<dbReference type="Pfam" id="PF07729">
    <property type="entry name" value="FCD"/>
    <property type="match status" value="1"/>
</dbReference>
<dbReference type="InterPro" id="IPR011711">
    <property type="entry name" value="GntR_C"/>
</dbReference>
<evidence type="ECO:0000259" key="4">
    <source>
        <dbReference type="PROSITE" id="PS50949"/>
    </source>
</evidence>
<dbReference type="PANTHER" id="PTHR43537:SF49">
    <property type="entry name" value="TRANSCRIPTIONAL REGULATORY PROTEIN"/>
    <property type="match status" value="1"/>
</dbReference>
<dbReference type="InterPro" id="IPR036390">
    <property type="entry name" value="WH_DNA-bd_sf"/>
</dbReference>
<accession>A0A1G6HQ89</accession>
<proteinExistence type="predicted"/>
<sequence>MTVPEPNVHLLQERRTQVALRRLLVTPEYGSMTDAVTDVLREGVLSGLLPPGTWLREGEIAEVLSVSRTPVREALRRLSDEGLTNRSANRGSVVAGMSLEEVLAVYSVRASLEGLAARTAAARRPAGLVDRLLALHGRFKQAVEAGDNPAAINSEFHRAIREASGNAYLERFLVQVENAVRRFGQTTFDVPGRSAEVVGEHYAIIEAIATGNEDLAEERAMNHMRHAREVRLRQMLGG</sequence>
<protein>
    <submittedName>
        <fullName evidence="5">DNA-binding transcriptional regulator, GntR family</fullName>
    </submittedName>
</protein>
<dbReference type="EMBL" id="FMYF01000012">
    <property type="protein sequence ID" value="SDB96361.1"/>
    <property type="molecule type" value="Genomic_DNA"/>
</dbReference>
<dbReference type="GO" id="GO:0003700">
    <property type="term" value="F:DNA-binding transcription factor activity"/>
    <property type="evidence" value="ECO:0007669"/>
    <property type="project" value="InterPro"/>
</dbReference>
<evidence type="ECO:0000313" key="6">
    <source>
        <dbReference type="Proteomes" id="UP000199086"/>
    </source>
</evidence>
<dbReference type="PROSITE" id="PS50949">
    <property type="entry name" value="HTH_GNTR"/>
    <property type="match status" value="1"/>
</dbReference>
<dbReference type="AlphaFoldDB" id="A0A1G6HQ89"/>
<dbReference type="GO" id="GO:0003677">
    <property type="term" value="F:DNA binding"/>
    <property type="evidence" value="ECO:0007669"/>
    <property type="project" value="UniProtKB-KW"/>
</dbReference>
<dbReference type="STRING" id="1577474.GA0111570_11216"/>
<dbReference type="SMART" id="SM00895">
    <property type="entry name" value="FCD"/>
    <property type="match status" value="1"/>
</dbReference>
<gene>
    <name evidence="5" type="ORF">GA0111570_11216</name>
</gene>
<dbReference type="InterPro" id="IPR036388">
    <property type="entry name" value="WH-like_DNA-bd_sf"/>
</dbReference>
<dbReference type="Proteomes" id="UP000199086">
    <property type="component" value="Unassembled WGS sequence"/>
</dbReference>
<dbReference type="SUPFAM" id="SSF48008">
    <property type="entry name" value="GntR ligand-binding domain-like"/>
    <property type="match status" value="1"/>
</dbReference>
<dbReference type="InterPro" id="IPR000524">
    <property type="entry name" value="Tscrpt_reg_HTH_GntR"/>
</dbReference>
<evidence type="ECO:0000256" key="2">
    <source>
        <dbReference type="ARBA" id="ARBA00023125"/>
    </source>
</evidence>
<evidence type="ECO:0000256" key="1">
    <source>
        <dbReference type="ARBA" id="ARBA00023015"/>
    </source>
</evidence>
<dbReference type="InterPro" id="IPR008920">
    <property type="entry name" value="TF_FadR/GntR_C"/>
</dbReference>
<dbReference type="CDD" id="cd07377">
    <property type="entry name" value="WHTH_GntR"/>
    <property type="match status" value="1"/>
</dbReference>
<organism evidence="5 6">
    <name type="scientific">Raineyella antarctica</name>
    <dbReference type="NCBI Taxonomy" id="1577474"/>
    <lineage>
        <taxon>Bacteria</taxon>
        <taxon>Bacillati</taxon>
        <taxon>Actinomycetota</taxon>
        <taxon>Actinomycetes</taxon>
        <taxon>Propionibacteriales</taxon>
        <taxon>Propionibacteriaceae</taxon>
        <taxon>Raineyella</taxon>
    </lineage>
</organism>
<evidence type="ECO:0000313" key="5">
    <source>
        <dbReference type="EMBL" id="SDB96361.1"/>
    </source>
</evidence>
<keyword evidence="1" id="KW-0805">Transcription regulation</keyword>
<name>A0A1G6HQ89_9ACTN</name>
<dbReference type="SMART" id="SM00345">
    <property type="entry name" value="HTH_GNTR"/>
    <property type="match status" value="1"/>
</dbReference>
<keyword evidence="3" id="KW-0804">Transcription</keyword>
<dbReference type="Gene3D" id="1.20.120.530">
    <property type="entry name" value="GntR ligand-binding domain-like"/>
    <property type="match status" value="1"/>
</dbReference>
<dbReference type="Gene3D" id="1.10.10.10">
    <property type="entry name" value="Winged helix-like DNA-binding domain superfamily/Winged helix DNA-binding domain"/>
    <property type="match status" value="1"/>
</dbReference>
<keyword evidence="2 5" id="KW-0238">DNA-binding</keyword>
<reference evidence="5 6" key="1">
    <citation type="submission" date="2016-06" db="EMBL/GenBank/DDBJ databases">
        <authorList>
            <person name="Olsen C.W."/>
            <person name="Carey S."/>
            <person name="Hinshaw L."/>
            <person name="Karasin A.I."/>
        </authorList>
    </citation>
    <scope>NUCLEOTIDE SEQUENCE [LARGE SCALE GENOMIC DNA]</scope>
    <source>
        <strain evidence="5 6">LZ-22</strain>
    </source>
</reference>
<dbReference type="PANTHER" id="PTHR43537">
    <property type="entry name" value="TRANSCRIPTIONAL REGULATOR, GNTR FAMILY"/>
    <property type="match status" value="1"/>
</dbReference>
<dbReference type="Pfam" id="PF00392">
    <property type="entry name" value="GntR"/>
    <property type="match status" value="1"/>
</dbReference>
<dbReference type="SUPFAM" id="SSF46785">
    <property type="entry name" value="Winged helix' DNA-binding domain"/>
    <property type="match status" value="1"/>
</dbReference>
<evidence type="ECO:0000256" key="3">
    <source>
        <dbReference type="ARBA" id="ARBA00023163"/>
    </source>
</evidence>
<keyword evidence="6" id="KW-1185">Reference proteome</keyword>
<dbReference type="RefSeq" id="WP_217634201.1">
    <property type="nucleotide sequence ID" value="NZ_FMYF01000012.1"/>
</dbReference>
<feature type="domain" description="HTH gntR-type" evidence="4">
    <location>
        <begin position="30"/>
        <end position="97"/>
    </location>
</feature>